<proteinExistence type="predicted"/>
<gene>
    <name evidence="2" type="ORF">D1B32_20775</name>
</gene>
<sequence>MKYLMLSTYPSKGSRNSGDDLIGKSLIKLLKKLKGNDIQIDTAYIADANLTDNLKFNYSAILAPALRPTALGEVVAPKFRNDYVKIALDHKIPFYTIGAGWSQYPGTVSQSKTLKLNPTEIGTFKKLFNQKMGTNKISCRDIYTENVLKGNGISCYGTTGDLGLFDTDFLGLPFKHPNKIKNIAVSMPHNKHHLSKAYEIAMNLKKRYFCNVKLVFHGYFGKLGSLLPKDWLDNQIQIIDLAGGAEKLNYYDKIDLHVGFRLHAHIWFLRTRKPSLLIAEDGRGTGHLTTINGLGYSAAPNSVFSLAEFLPDKINEWRKYLSEIPPSDDVYNMLDSEINSGFDQTKNSLKIIDHLWKEKMKPFLNSIPE</sequence>
<dbReference type="Pfam" id="PF04230">
    <property type="entry name" value="PS_pyruv_trans"/>
    <property type="match status" value="1"/>
</dbReference>
<reference evidence="2 3" key="1">
    <citation type="journal article" date="2007" name="Int. J. Syst. Evol. Microbiol.">
        <title>Oceanobacillus profundus sp. nov., isolated from a deep-sea sediment core.</title>
        <authorList>
            <person name="Kim Y.G."/>
            <person name="Choi D.H."/>
            <person name="Hyun S."/>
            <person name="Cho B.C."/>
        </authorList>
    </citation>
    <scope>NUCLEOTIDE SEQUENCE [LARGE SCALE GENOMIC DNA]</scope>
    <source>
        <strain evidence="2 3">DSM 18246</strain>
    </source>
</reference>
<protein>
    <recommendedName>
        <fullName evidence="1">Polysaccharide pyruvyl transferase domain-containing protein</fullName>
    </recommendedName>
</protein>
<dbReference type="InterPro" id="IPR007345">
    <property type="entry name" value="Polysacch_pyruvyl_Trfase"/>
</dbReference>
<dbReference type="Proteomes" id="UP000285456">
    <property type="component" value="Unassembled WGS sequence"/>
</dbReference>
<feature type="domain" description="Polysaccharide pyruvyl transferase" evidence="1">
    <location>
        <begin position="16"/>
        <end position="281"/>
    </location>
</feature>
<organism evidence="2 3">
    <name type="scientific">Oceanobacillus profundus</name>
    <dbReference type="NCBI Taxonomy" id="372463"/>
    <lineage>
        <taxon>Bacteria</taxon>
        <taxon>Bacillati</taxon>
        <taxon>Bacillota</taxon>
        <taxon>Bacilli</taxon>
        <taxon>Bacillales</taxon>
        <taxon>Bacillaceae</taxon>
        <taxon>Oceanobacillus</taxon>
    </lineage>
</organism>
<name>A0A417YAX4_9BACI</name>
<dbReference type="RefSeq" id="WP_118890341.1">
    <property type="nucleotide sequence ID" value="NZ_PHUT01000021.1"/>
</dbReference>
<dbReference type="EMBL" id="QWEH01000021">
    <property type="protein sequence ID" value="RHW29654.1"/>
    <property type="molecule type" value="Genomic_DNA"/>
</dbReference>
<evidence type="ECO:0000313" key="2">
    <source>
        <dbReference type="EMBL" id="RHW29654.1"/>
    </source>
</evidence>
<comment type="caution">
    <text evidence="2">The sequence shown here is derived from an EMBL/GenBank/DDBJ whole genome shotgun (WGS) entry which is preliminary data.</text>
</comment>
<accession>A0A417YAX4</accession>
<evidence type="ECO:0000313" key="3">
    <source>
        <dbReference type="Proteomes" id="UP000285456"/>
    </source>
</evidence>
<keyword evidence="3" id="KW-1185">Reference proteome</keyword>
<dbReference type="OrthoDB" id="9802987at2"/>
<dbReference type="AlphaFoldDB" id="A0A417YAX4"/>
<evidence type="ECO:0000259" key="1">
    <source>
        <dbReference type="Pfam" id="PF04230"/>
    </source>
</evidence>